<evidence type="ECO:0000313" key="1">
    <source>
        <dbReference type="EMBL" id="KPI90485.1"/>
    </source>
</evidence>
<reference evidence="1 2" key="1">
    <citation type="journal article" date="2015" name="PLoS Pathog.">
        <title>Leptomonas seymouri: Adaptations to the Dixenous Life Cycle Analyzed by Genome Sequencing, Transcriptome Profiling and Co-infection with Leishmania donovani.</title>
        <authorList>
            <person name="Kraeva N."/>
            <person name="Butenko A."/>
            <person name="Hlavacova J."/>
            <person name="Kostygov A."/>
            <person name="Myskova J."/>
            <person name="Grybchuk D."/>
            <person name="Lestinova T."/>
            <person name="Votypka J."/>
            <person name="Volf P."/>
            <person name="Opperdoes F."/>
            <person name="Flegontov P."/>
            <person name="Lukes J."/>
            <person name="Yurchenko V."/>
        </authorList>
    </citation>
    <scope>NUCLEOTIDE SEQUENCE [LARGE SCALE GENOMIC DNA]</scope>
    <source>
        <strain evidence="1 2">ATCC 30220</strain>
    </source>
</reference>
<proteinExistence type="predicted"/>
<dbReference type="Proteomes" id="UP000038009">
    <property type="component" value="Unassembled WGS sequence"/>
</dbReference>
<name>A0A0N1IC33_LEPSE</name>
<dbReference type="VEuPathDB" id="TriTrypDB:Lsey_0005_0480"/>
<keyword evidence="2" id="KW-1185">Reference proteome</keyword>
<protein>
    <submittedName>
        <fullName evidence="1">Uncharacterized protein</fullName>
    </submittedName>
</protein>
<dbReference type="OMA" id="WEWENRA"/>
<dbReference type="AlphaFoldDB" id="A0A0N1IC33"/>
<accession>A0A0N1IC33</accession>
<gene>
    <name evidence="1" type="ORF">ABL78_0415</name>
</gene>
<comment type="caution">
    <text evidence="1">The sequence shown here is derived from an EMBL/GenBank/DDBJ whole genome shotgun (WGS) entry which is preliminary data.</text>
</comment>
<organism evidence="1 2">
    <name type="scientific">Leptomonas seymouri</name>
    <dbReference type="NCBI Taxonomy" id="5684"/>
    <lineage>
        <taxon>Eukaryota</taxon>
        <taxon>Discoba</taxon>
        <taxon>Euglenozoa</taxon>
        <taxon>Kinetoplastea</taxon>
        <taxon>Metakinetoplastina</taxon>
        <taxon>Trypanosomatida</taxon>
        <taxon>Trypanosomatidae</taxon>
        <taxon>Leishmaniinae</taxon>
        <taxon>Leptomonas</taxon>
    </lineage>
</organism>
<evidence type="ECO:0000313" key="2">
    <source>
        <dbReference type="Proteomes" id="UP000038009"/>
    </source>
</evidence>
<dbReference type="OrthoDB" id="261736at2759"/>
<sequence>MFTNAEFMHRKRADYATRCNLIREERHARSILKGAEEQAWRNVCVACVDSYQDACRREEDVRRRQASTKKEHYAFRLNRNPNSPMPTLDSVNMALSQRVQDNLVLSRSVSCSPPFEREWSDLLLWERENRRDLEMWESEERWAMASAAGCIMTKQHCDEHKVRERICEGVLSGATVLDWHSYPSYGH</sequence>
<dbReference type="EMBL" id="LJSK01000005">
    <property type="protein sequence ID" value="KPI90485.1"/>
    <property type="molecule type" value="Genomic_DNA"/>
</dbReference>